<dbReference type="Proteomes" id="UP000777935">
    <property type="component" value="Unassembled WGS sequence"/>
</dbReference>
<gene>
    <name evidence="2" type="ORF">HRQ87_01415</name>
</gene>
<evidence type="ECO:0000313" key="3">
    <source>
        <dbReference type="Proteomes" id="UP000777935"/>
    </source>
</evidence>
<name>A0ABX2ISW6_9RHOB</name>
<sequence length="154" mass="17091">MELTPEQKLVERDKEMIPIALVRAMFGLAAVCLIIVIFARVTDRPLEAIPDMANVAQERVIVLQGEMSGAATVLDAQGNIIADLDPTQGGFVAGVYRVLERERTKHRIALDSPVRLVRFENGRLMIFDDTTKWRADLMGFGADNHAAFAKLLDQ</sequence>
<evidence type="ECO:0000313" key="2">
    <source>
        <dbReference type="EMBL" id="NSX53454.1"/>
    </source>
</evidence>
<keyword evidence="3" id="KW-1185">Reference proteome</keyword>
<comment type="caution">
    <text evidence="2">The sequence shown here is derived from an EMBL/GenBank/DDBJ whole genome shotgun (WGS) entry which is preliminary data.</text>
</comment>
<organism evidence="2 3">
    <name type="scientific">Parasulfitobacter algicola</name>
    <dbReference type="NCBI Taxonomy" id="2614809"/>
    <lineage>
        <taxon>Bacteria</taxon>
        <taxon>Pseudomonadati</taxon>
        <taxon>Pseudomonadota</taxon>
        <taxon>Alphaproteobacteria</taxon>
        <taxon>Rhodobacterales</taxon>
        <taxon>Roseobacteraceae</taxon>
        <taxon>Parasulfitobacter</taxon>
    </lineage>
</organism>
<reference evidence="2 3" key="1">
    <citation type="submission" date="2020-06" db="EMBL/GenBank/DDBJ databases">
        <title>Sulfitobacter algicola sp. nov., isolated from green algae.</title>
        <authorList>
            <person name="Wang C."/>
        </authorList>
    </citation>
    <scope>NUCLEOTIDE SEQUENCE [LARGE SCALE GENOMIC DNA]</scope>
    <source>
        <strain evidence="2 3">1151</strain>
    </source>
</reference>
<keyword evidence="1" id="KW-0812">Transmembrane</keyword>
<evidence type="ECO:0000256" key="1">
    <source>
        <dbReference type="SAM" id="Phobius"/>
    </source>
</evidence>
<dbReference type="RefSeq" id="WP_174134565.1">
    <property type="nucleotide sequence ID" value="NZ_JABUFE010000001.1"/>
</dbReference>
<proteinExistence type="predicted"/>
<dbReference type="NCBIfam" id="TIGR03054">
    <property type="entry name" value="photo_alph_chp1"/>
    <property type="match status" value="1"/>
</dbReference>
<dbReference type="EMBL" id="JABUFE010000001">
    <property type="protein sequence ID" value="NSX53454.1"/>
    <property type="molecule type" value="Genomic_DNA"/>
</dbReference>
<keyword evidence="1" id="KW-1133">Transmembrane helix</keyword>
<accession>A0ABX2ISW6</accession>
<keyword evidence="1" id="KW-0472">Membrane</keyword>
<feature type="transmembrane region" description="Helical" evidence="1">
    <location>
        <begin position="20"/>
        <end position="39"/>
    </location>
</feature>
<dbReference type="InterPro" id="IPR017495">
    <property type="entry name" value="PuhC"/>
</dbReference>
<protein>
    <submittedName>
        <fullName evidence="2">Pullulanase</fullName>
    </submittedName>
</protein>